<name>A0A8H7W8P0_9HELO</name>
<dbReference type="Gene3D" id="3.40.50.720">
    <property type="entry name" value="NAD(P)-binding Rossmann-like Domain"/>
    <property type="match status" value="1"/>
</dbReference>
<evidence type="ECO:0000313" key="9">
    <source>
        <dbReference type="EMBL" id="KAG4416383.1"/>
    </source>
</evidence>
<evidence type="ECO:0000256" key="3">
    <source>
        <dbReference type="ARBA" id="ARBA00006328"/>
    </source>
</evidence>
<keyword evidence="4" id="KW-0963">Cytoplasm</keyword>
<dbReference type="InterPro" id="IPR051164">
    <property type="entry name" value="NmrA-like_oxidored"/>
</dbReference>
<comment type="caution">
    <text evidence="9">The sequence shown here is derived from an EMBL/GenBank/DDBJ whole genome shotgun (WGS) entry which is preliminary data.</text>
</comment>
<dbReference type="PANTHER" id="PTHR42748">
    <property type="entry name" value="NITROGEN METABOLITE REPRESSION PROTEIN NMRA FAMILY MEMBER"/>
    <property type="match status" value="1"/>
</dbReference>
<dbReference type="SUPFAM" id="SSF51735">
    <property type="entry name" value="NAD(P)-binding Rossmann-fold domains"/>
    <property type="match status" value="1"/>
</dbReference>
<evidence type="ECO:0000256" key="6">
    <source>
        <dbReference type="ARBA" id="ARBA00023242"/>
    </source>
</evidence>
<dbReference type="Proteomes" id="UP000664132">
    <property type="component" value="Unassembled WGS sequence"/>
</dbReference>
<dbReference type="CDD" id="cd05251">
    <property type="entry name" value="NmrA_like_SDR_a"/>
    <property type="match status" value="1"/>
</dbReference>
<evidence type="ECO:0000256" key="2">
    <source>
        <dbReference type="ARBA" id="ARBA00004556"/>
    </source>
</evidence>
<dbReference type="Pfam" id="PF05368">
    <property type="entry name" value="NmrA"/>
    <property type="match status" value="1"/>
</dbReference>
<protein>
    <recommendedName>
        <fullName evidence="7">NmrA-like family domain-containing protein 1</fullName>
    </recommendedName>
</protein>
<evidence type="ECO:0000256" key="5">
    <source>
        <dbReference type="ARBA" id="ARBA00022857"/>
    </source>
</evidence>
<evidence type="ECO:0000256" key="1">
    <source>
        <dbReference type="ARBA" id="ARBA00004123"/>
    </source>
</evidence>
<evidence type="ECO:0000259" key="8">
    <source>
        <dbReference type="Pfam" id="PF05368"/>
    </source>
</evidence>
<organism evidence="9 10">
    <name type="scientific">Cadophora malorum</name>
    <dbReference type="NCBI Taxonomy" id="108018"/>
    <lineage>
        <taxon>Eukaryota</taxon>
        <taxon>Fungi</taxon>
        <taxon>Dikarya</taxon>
        <taxon>Ascomycota</taxon>
        <taxon>Pezizomycotina</taxon>
        <taxon>Leotiomycetes</taxon>
        <taxon>Helotiales</taxon>
        <taxon>Ploettnerulaceae</taxon>
        <taxon>Cadophora</taxon>
    </lineage>
</organism>
<gene>
    <name evidence="9" type="ORF">IFR04_010492</name>
</gene>
<feature type="domain" description="NmrA-like" evidence="8">
    <location>
        <begin position="5"/>
        <end position="309"/>
    </location>
</feature>
<dbReference type="PANTHER" id="PTHR42748:SF31">
    <property type="entry name" value="NMRA-LIKE DOMAIN-CONTAINING PROTEIN-RELATED"/>
    <property type="match status" value="1"/>
</dbReference>
<dbReference type="FunFam" id="3.40.50.720:FF:000181">
    <property type="entry name" value="NmrA-like family domain-containing protein 1"/>
    <property type="match status" value="1"/>
</dbReference>
<dbReference type="InterPro" id="IPR008030">
    <property type="entry name" value="NmrA-like"/>
</dbReference>
<proteinExistence type="inferred from homology"/>
<keyword evidence="5" id="KW-0521">NADP</keyword>
<dbReference type="InterPro" id="IPR036291">
    <property type="entry name" value="NAD(P)-bd_dom_sf"/>
</dbReference>
<dbReference type="GO" id="GO:0005634">
    <property type="term" value="C:nucleus"/>
    <property type="evidence" value="ECO:0007669"/>
    <property type="project" value="UniProtKB-SubCell"/>
</dbReference>
<dbReference type="GO" id="GO:0048471">
    <property type="term" value="C:perinuclear region of cytoplasm"/>
    <property type="evidence" value="ECO:0007669"/>
    <property type="project" value="UniProtKB-SubCell"/>
</dbReference>
<keyword evidence="10" id="KW-1185">Reference proteome</keyword>
<dbReference type="OrthoDB" id="3358371at2759"/>
<dbReference type="AlphaFoldDB" id="A0A8H7W8P0"/>
<evidence type="ECO:0000256" key="7">
    <source>
        <dbReference type="ARBA" id="ARBA00040296"/>
    </source>
</evidence>
<dbReference type="Gene3D" id="3.90.25.10">
    <property type="entry name" value="UDP-galactose 4-epimerase, domain 1"/>
    <property type="match status" value="1"/>
</dbReference>
<reference evidence="9" key="1">
    <citation type="submission" date="2021-02" db="EMBL/GenBank/DDBJ databases">
        <title>Genome sequence Cadophora malorum strain M34.</title>
        <authorList>
            <person name="Stefanovic E."/>
            <person name="Vu D."/>
            <person name="Scully C."/>
            <person name="Dijksterhuis J."/>
            <person name="Roader J."/>
            <person name="Houbraken J."/>
        </authorList>
    </citation>
    <scope>NUCLEOTIDE SEQUENCE</scope>
    <source>
        <strain evidence="9">M34</strain>
    </source>
</reference>
<keyword evidence="6" id="KW-0539">Nucleus</keyword>
<evidence type="ECO:0000313" key="10">
    <source>
        <dbReference type="Proteomes" id="UP000664132"/>
    </source>
</evidence>
<sequence length="319" mass="35253">MSSPKKIIAVIGATGGQGGSVVKTLLADPKMSAEWAIRGITRDASKESSQKLASQGVEVVTGDLNSKDSMLAAFKGAYAVFAVTNYWEKMDYDLEVQQGKNLADAALESGVQHFIWSSLRNVTELTNGKLPNVYHFDSKAKVEEYIRTLSLPSTFFMPGFYMSNIPGQSLRPSPPNNAWTLSMPIPSSAPAPLFSAFTDTGKFIKGILNNRSQTLGKRVLGATKYYTFDEVLDTFKKAYPEVGKEAQYFEVPHEMYKGFLTGMGMPDFAAVEVLENMRLLNEGGYYGGEELEWSLSLVDEPLTTWEEFVKSAEAFKDFK</sequence>
<evidence type="ECO:0000256" key="4">
    <source>
        <dbReference type="ARBA" id="ARBA00022490"/>
    </source>
</evidence>
<comment type="subcellular location">
    <subcellularLocation>
        <location evidence="2">Cytoplasm</location>
        <location evidence="2">Perinuclear region</location>
    </subcellularLocation>
    <subcellularLocation>
        <location evidence="1">Nucleus</location>
    </subcellularLocation>
</comment>
<accession>A0A8H7W8P0</accession>
<comment type="similarity">
    <text evidence="3">Belongs to the NmrA-type oxidoreductase family.</text>
</comment>
<dbReference type="EMBL" id="JAFJYH010000188">
    <property type="protein sequence ID" value="KAG4416383.1"/>
    <property type="molecule type" value="Genomic_DNA"/>
</dbReference>